<organism evidence="8 9">
    <name type="scientific">Paenibacillus chitinolyticus</name>
    <dbReference type="NCBI Taxonomy" id="79263"/>
    <lineage>
        <taxon>Bacteria</taxon>
        <taxon>Bacillati</taxon>
        <taxon>Bacillota</taxon>
        <taxon>Bacilli</taxon>
        <taxon>Bacillales</taxon>
        <taxon>Paenibacillaceae</taxon>
        <taxon>Paenibacillus</taxon>
    </lineage>
</organism>
<dbReference type="Gene3D" id="1.10.10.10">
    <property type="entry name" value="Winged helix-like DNA-binding domain superfamily/Winged helix DNA-binding domain"/>
    <property type="match status" value="1"/>
</dbReference>
<dbReference type="GO" id="GO:0006352">
    <property type="term" value="P:DNA-templated transcription initiation"/>
    <property type="evidence" value="ECO:0007669"/>
    <property type="project" value="InterPro"/>
</dbReference>
<dbReference type="GeneID" id="95373921"/>
<dbReference type="PANTHER" id="PTHR43133">
    <property type="entry name" value="RNA POLYMERASE ECF-TYPE SIGMA FACTO"/>
    <property type="match status" value="1"/>
</dbReference>
<dbReference type="CDD" id="cd06171">
    <property type="entry name" value="Sigma70_r4"/>
    <property type="match status" value="1"/>
</dbReference>
<feature type="domain" description="RNA polymerase sigma factor 70 region 4 type 2" evidence="6">
    <location>
        <begin position="117"/>
        <end position="167"/>
    </location>
</feature>
<dbReference type="GO" id="GO:0016987">
    <property type="term" value="F:sigma factor activity"/>
    <property type="evidence" value="ECO:0007669"/>
    <property type="project" value="UniProtKB-KW"/>
</dbReference>
<reference evidence="8 9" key="1">
    <citation type="submission" date="2018-01" db="EMBL/GenBank/DDBJ databases">
        <title>The whole genome sequencing and assembly of Paenibacillus chitinolyticus KCCM 41400 strain.</title>
        <authorList>
            <person name="Kim J.-Y."/>
            <person name="Park M.-K."/>
            <person name="Lee Y.-J."/>
            <person name="Yi H."/>
            <person name="Bahn Y.-S."/>
            <person name="Kim J.F."/>
            <person name="Lee D.-W."/>
        </authorList>
    </citation>
    <scope>NUCLEOTIDE SEQUENCE [LARGE SCALE GENOMIC DNA]</scope>
    <source>
        <strain evidence="8 9">KCCM 41400</strain>
    </source>
</reference>
<dbReference type="SUPFAM" id="SSF88659">
    <property type="entry name" value="Sigma3 and sigma4 domains of RNA polymerase sigma factors"/>
    <property type="match status" value="1"/>
</dbReference>
<keyword evidence="10" id="KW-1185">Reference proteome</keyword>
<evidence type="ECO:0000256" key="1">
    <source>
        <dbReference type="ARBA" id="ARBA00010641"/>
    </source>
</evidence>
<name>A0A410WQY2_9BACL</name>
<dbReference type="EMBL" id="CP026520">
    <property type="protein sequence ID" value="QAV16836.1"/>
    <property type="molecule type" value="Genomic_DNA"/>
</dbReference>
<dbReference type="Proteomes" id="UP000288943">
    <property type="component" value="Chromosome"/>
</dbReference>
<dbReference type="InterPro" id="IPR039425">
    <property type="entry name" value="RNA_pol_sigma-70-like"/>
</dbReference>
<dbReference type="AlphaFoldDB" id="A0A410WQY2"/>
<dbReference type="EMBL" id="JAMDMJ010000002">
    <property type="protein sequence ID" value="MCY9594593.1"/>
    <property type="molecule type" value="Genomic_DNA"/>
</dbReference>
<dbReference type="RefSeq" id="WP_042232250.1">
    <property type="nucleotide sequence ID" value="NZ_CP026520.1"/>
</dbReference>
<evidence type="ECO:0000256" key="2">
    <source>
        <dbReference type="ARBA" id="ARBA00023015"/>
    </source>
</evidence>
<sequence>METEYLKYFQEVDSTELYNLMTQYGDDVWRYAYALTGNYEQSNDIAQEVFLKVHLKMSTFRGQSSFKTWLFSITRNIAINEMRSGYFRRILLFGNVKSTQVAQSAEGDYMANQAAADLRKIIMSLSRKLREVLILNLEHELTIQEIAELLHISEGTVKSRMSRARKEVERRWRNLNHES</sequence>
<evidence type="ECO:0000313" key="7">
    <source>
        <dbReference type="EMBL" id="MCY9594593.1"/>
    </source>
</evidence>
<dbReference type="Pfam" id="PF08281">
    <property type="entry name" value="Sigma70_r4_2"/>
    <property type="match status" value="1"/>
</dbReference>
<keyword evidence="4" id="KW-0804">Transcription</keyword>
<dbReference type="OrthoDB" id="9794508at2"/>
<comment type="similarity">
    <text evidence="1">Belongs to the sigma-70 factor family. ECF subfamily.</text>
</comment>
<dbReference type="Proteomes" id="UP001527202">
    <property type="component" value="Unassembled WGS sequence"/>
</dbReference>
<gene>
    <name evidence="7" type="ORF">M5X16_02255</name>
    <name evidence="8" type="ORF">PC41400_03695</name>
</gene>
<evidence type="ECO:0000313" key="9">
    <source>
        <dbReference type="Proteomes" id="UP000288943"/>
    </source>
</evidence>
<evidence type="ECO:0000256" key="4">
    <source>
        <dbReference type="ARBA" id="ARBA00023163"/>
    </source>
</evidence>
<dbReference type="PANTHER" id="PTHR43133:SF46">
    <property type="entry name" value="RNA POLYMERASE SIGMA-70 FACTOR ECF SUBFAMILY"/>
    <property type="match status" value="1"/>
</dbReference>
<dbReference type="InterPro" id="IPR014284">
    <property type="entry name" value="RNA_pol_sigma-70_dom"/>
</dbReference>
<dbReference type="GO" id="GO:0003677">
    <property type="term" value="F:DNA binding"/>
    <property type="evidence" value="ECO:0007669"/>
    <property type="project" value="InterPro"/>
</dbReference>
<dbReference type="InterPro" id="IPR036388">
    <property type="entry name" value="WH-like_DNA-bd_sf"/>
</dbReference>
<dbReference type="NCBIfam" id="TIGR02937">
    <property type="entry name" value="sigma70-ECF"/>
    <property type="match status" value="1"/>
</dbReference>
<dbReference type="SUPFAM" id="SSF88946">
    <property type="entry name" value="Sigma2 domain of RNA polymerase sigma factors"/>
    <property type="match status" value="1"/>
</dbReference>
<evidence type="ECO:0000259" key="6">
    <source>
        <dbReference type="Pfam" id="PF08281"/>
    </source>
</evidence>
<evidence type="ECO:0000313" key="8">
    <source>
        <dbReference type="EMBL" id="QAV16836.1"/>
    </source>
</evidence>
<protein>
    <submittedName>
        <fullName evidence="8">RNA polymerase sigma factor</fullName>
    </submittedName>
</protein>
<dbReference type="Pfam" id="PF04542">
    <property type="entry name" value="Sigma70_r2"/>
    <property type="match status" value="1"/>
</dbReference>
<dbReference type="KEGG" id="pchi:PC41400_03695"/>
<feature type="domain" description="RNA polymerase sigma-70 region 2" evidence="5">
    <location>
        <begin position="20"/>
        <end position="84"/>
    </location>
</feature>
<proteinExistence type="inferred from homology"/>
<dbReference type="InterPro" id="IPR013324">
    <property type="entry name" value="RNA_pol_sigma_r3/r4-like"/>
</dbReference>
<evidence type="ECO:0000256" key="3">
    <source>
        <dbReference type="ARBA" id="ARBA00023082"/>
    </source>
</evidence>
<dbReference type="InterPro" id="IPR013249">
    <property type="entry name" value="RNA_pol_sigma70_r4_t2"/>
</dbReference>
<dbReference type="Gene3D" id="1.10.1740.10">
    <property type="match status" value="1"/>
</dbReference>
<evidence type="ECO:0000259" key="5">
    <source>
        <dbReference type="Pfam" id="PF04542"/>
    </source>
</evidence>
<dbReference type="InterPro" id="IPR007627">
    <property type="entry name" value="RNA_pol_sigma70_r2"/>
</dbReference>
<keyword evidence="2" id="KW-0805">Transcription regulation</keyword>
<keyword evidence="3" id="KW-0731">Sigma factor</keyword>
<reference evidence="7 10" key="2">
    <citation type="submission" date="2022-05" db="EMBL/GenBank/DDBJ databases">
        <title>Genome Sequencing of Bee-Associated Microbes.</title>
        <authorList>
            <person name="Dunlap C."/>
        </authorList>
    </citation>
    <scope>NUCLEOTIDE SEQUENCE [LARGE SCALE GENOMIC DNA]</scope>
    <source>
        <strain evidence="7 10">NRRL B-23120</strain>
    </source>
</reference>
<accession>A0A410WQY2</accession>
<evidence type="ECO:0000313" key="10">
    <source>
        <dbReference type="Proteomes" id="UP001527202"/>
    </source>
</evidence>
<dbReference type="InterPro" id="IPR013325">
    <property type="entry name" value="RNA_pol_sigma_r2"/>
</dbReference>